<evidence type="ECO:0000313" key="5">
    <source>
        <dbReference type="EMBL" id="SEL54671.1"/>
    </source>
</evidence>
<dbReference type="Proteomes" id="UP000198916">
    <property type="component" value="Unassembled WGS sequence"/>
</dbReference>
<dbReference type="STRING" id="332977.SAMN05421740_106251"/>
<keyword evidence="2" id="KW-0175">Coiled coil</keyword>
<dbReference type="Gene3D" id="2.40.420.20">
    <property type="match status" value="1"/>
</dbReference>
<dbReference type="Gene3D" id="2.40.50.100">
    <property type="match status" value="1"/>
</dbReference>
<dbReference type="AlphaFoldDB" id="A0A1H7R351"/>
<dbReference type="Gene3D" id="1.10.287.470">
    <property type="entry name" value="Helix hairpin bin"/>
    <property type="match status" value="1"/>
</dbReference>
<keyword evidence="3" id="KW-1133">Transmembrane helix</keyword>
<dbReference type="GO" id="GO:0030313">
    <property type="term" value="C:cell envelope"/>
    <property type="evidence" value="ECO:0007669"/>
    <property type="project" value="UniProtKB-SubCell"/>
</dbReference>
<dbReference type="Pfam" id="PF25967">
    <property type="entry name" value="RND-MFP_C"/>
    <property type="match status" value="1"/>
</dbReference>
<dbReference type="PANTHER" id="PTHR32347">
    <property type="entry name" value="EFFLUX SYSTEM COMPONENT YKNX-RELATED"/>
    <property type="match status" value="1"/>
</dbReference>
<evidence type="ECO:0000256" key="1">
    <source>
        <dbReference type="ARBA" id="ARBA00004196"/>
    </source>
</evidence>
<dbReference type="PANTHER" id="PTHR32347:SF23">
    <property type="entry name" value="BLL5650 PROTEIN"/>
    <property type="match status" value="1"/>
</dbReference>
<proteinExistence type="predicted"/>
<protein>
    <submittedName>
        <fullName evidence="5">HlyD family secretion protein</fullName>
    </submittedName>
</protein>
<keyword evidence="3" id="KW-0812">Transmembrane</keyword>
<reference evidence="6" key="1">
    <citation type="submission" date="2016-10" db="EMBL/GenBank/DDBJ databases">
        <authorList>
            <person name="Varghese N."/>
            <person name="Submissions S."/>
        </authorList>
    </citation>
    <scope>NUCLEOTIDE SEQUENCE [LARGE SCALE GENOMIC DNA]</scope>
    <source>
        <strain evidence="6">Jip14</strain>
    </source>
</reference>
<dbReference type="EMBL" id="FNZR01000006">
    <property type="protein sequence ID" value="SEL54671.1"/>
    <property type="molecule type" value="Genomic_DNA"/>
</dbReference>
<dbReference type="InterPro" id="IPR058627">
    <property type="entry name" value="MdtA-like_C"/>
</dbReference>
<evidence type="ECO:0000256" key="3">
    <source>
        <dbReference type="SAM" id="Phobius"/>
    </source>
</evidence>
<evidence type="ECO:0000313" key="6">
    <source>
        <dbReference type="Proteomes" id="UP000198916"/>
    </source>
</evidence>
<dbReference type="InterPro" id="IPR050465">
    <property type="entry name" value="UPF0194_transport"/>
</dbReference>
<accession>A0A1H7R351</accession>
<name>A0A1H7R351_9SPHI</name>
<feature type="transmembrane region" description="Helical" evidence="3">
    <location>
        <begin position="28"/>
        <end position="45"/>
    </location>
</feature>
<sequence>MSATAHQVFDIGQFYFSKHSNTLFLNQLYFWHGVVCMVAGHRPLITKKKMDRALPKKTWNSKRITLVAGGVGILALIFASYYFTSGNSRLNVDAERITISEVKEDSFREFIPVNGAVLPISSIFLDASVGGRVEEKFVEDGAHLKKGDPIMRLSNTDLELSLVGQESQVYNNLTQVQIAENNAIATSIANRNQMADVENGLKEAKRIYDLNKKLFEEKAIGAQEYQQAKNNYDYQVQRVKLTRENIHQDSIRSSQNLEQNKRLYESGMSALALMRQKVNDLILRSPVDGQLTSFDAEIGQSKPAGERLGQIDVLTGFKVRADIDEHYISRIYPDLEGEFTFAGKSYKLIIKKVYTQVTNGRFQVDMEFVDNVPDGIRRGQTLQIRLALSDETKAVLLAKGGFYQQTGGNWVFKLTEDGKTAYRVDVQLGRQNPDYYEVISGLEPGDKVVTSSYETYDRVQELSISN</sequence>
<evidence type="ECO:0000259" key="4">
    <source>
        <dbReference type="Pfam" id="PF25967"/>
    </source>
</evidence>
<feature type="domain" description="Multidrug resistance protein MdtA-like C-terminal permuted SH3" evidence="4">
    <location>
        <begin position="400"/>
        <end position="452"/>
    </location>
</feature>
<keyword evidence="6" id="KW-1185">Reference proteome</keyword>
<comment type="subcellular location">
    <subcellularLocation>
        <location evidence="1">Cell envelope</location>
    </subcellularLocation>
</comment>
<evidence type="ECO:0000256" key="2">
    <source>
        <dbReference type="ARBA" id="ARBA00023054"/>
    </source>
</evidence>
<feature type="transmembrane region" description="Helical" evidence="3">
    <location>
        <begin position="66"/>
        <end position="83"/>
    </location>
</feature>
<keyword evidence="3" id="KW-0472">Membrane</keyword>
<gene>
    <name evidence="5" type="ORF">SAMN05421740_106251</name>
</gene>
<organism evidence="5 6">
    <name type="scientific">Parapedobacter koreensis</name>
    <dbReference type="NCBI Taxonomy" id="332977"/>
    <lineage>
        <taxon>Bacteria</taxon>
        <taxon>Pseudomonadati</taxon>
        <taxon>Bacteroidota</taxon>
        <taxon>Sphingobacteriia</taxon>
        <taxon>Sphingobacteriales</taxon>
        <taxon>Sphingobacteriaceae</taxon>
        <taxon>Parapedobacter</taxon>
    </lineage>
</organism>